<gene>
    <name evidence="1" type="ORF">J2S66_002458</name>
</gene>
<dbReference type="SUPFAM" id="SSF56529">
    <property type="entry name" value="FAH"/>
    <property type="match status" value="1"/>
</dbReference>
<protein>
    <recommendedName>
        <fullName evidence="3">DUF2848 domain-containing protein</fullName>
    </recommendedName>
</protein>
<accession>A0ABU1PW09</accession>
<dbReference type="InterPro" id="IPR021269">
    <property type="entry name" value="DUF2848"/>
</dbReference>
<evidence type="ECO:0000313" key="2">
    <source>
        <dbReference type="Proteomes" id="UP001268819"/>
    </source>
</evidence>
<evidence type="ECO:0000313" key="1">
    <source>
        <dbReference type="EMBL" id="MDR6594074.1"/>
    </source>
</evidence>
<proteinExistence type="predicted"/>
<dbReference type="EMBL" id="JAVDSG010000001">
    <property type="protein sequence ID" value="MDR6594074.1"/>
    <property type="molecule type" value="Genomic_DNA"/>
</dbReference>
<reference evidence="1 2" key="1">
    <citation type="submission" date="2023-07" db="EMBL/GenBank/DDBJ databases">
        <title>Sequencing the genomes of 1000 actinobacteria strains.</title>
        <authorList>
            <person name="Klenk H.-P."/>
        </authorList>
    </citation>
    <scope>NUCLEOTIDE SEQUENCE [LARGE SCALE GENOMIC DNA]</scope>
    <source>
        <strain evidence="1 2">DSM 43749</strain>
    </source>
</reference>
<dbReference type="Proteomes" id="UP001268819">
    <property type="component" value="Unassembled WGS sequence"/>
</dbReference>
<dbReference type="InterPro" id="IPR036663">
    <property type="entry name" value="Fumarylacetoacetase_C_sf"/>
</dbReference>
<dbReference type="RefSeq" id="WP_310307065.1">
    <property type="nucleotide sequence ID" value="NZ_BAAAXB010000001.1"/>
</dbReference>
<dbReference type="Pfam" id="PF11010">
    <property type="entry name" value="DUF2848"/>
    <property type="match status" value="1"/>
</dbReference>
<keyword evidence="2" id="KW-1185">Reference proteome</keyword>
<comment type="caution">
    <text evidence="1">The sequence shown here is derived from an EMBL/GenBank/DDBJ whole genome shotgun (WGS) entry which is preliminary data.</text>
</comment>
<sequence>MTTFTLRVGRAGEDDGELTASPARVYNLGSATVDPASALAHQEEVADVGVRIAFDRPAPRVYPMSVNSVTTDDTIGVHSGRTSGEVELVLVVQDGEVHVGVGSDHTDRELERHSIIWAKQYCPSVLGRRVWPLADVEAAWDRLVLESEVDGESYQRSPASVFLPPREIIAALRARITDLPESYLVYCGTYTSLDKRIRFGTRWTARLRDPRGDSLELDYAVVDLLAEVEPDHRVPLRPVPPSPTDQ</sequence>
<name>A0ABU1PW09_9PSEU</name>
<evidence type="ECO:0008006" key="3">
    <source>
        <dbReference type="Google" id="ProtNLM"/>
    </source>
</evidence>
<organism evidence="1 2">
    <name type="scientific">Saccharothrix longispora</name>
    <dbReference type="NCBI Taxonomy" id="33920"/>
    <lineage>
        <taxon>Bacteria</taxon>
        <taxon>Bacillati</taxon>
        <taxon>Actinomycetota</taxon>
        <taxon>Actinomycetes</taxon>
        <taxon>Pseudonocardiales</taxon>
        <taxon>Pseudonocardiaceae</taxon>
        <taxon>Saccharothrix</taxon>
    </lineage>
</organism>